<gene>
    <name evidence="1" type="ORF">HNQ77_004051</name>
</gene>
<accession>A0A841K4K3</accession>
<dbReference type="OrthoDB" id="126306at2"/>
<evidence type="ECO:0000313" key="2">
    <source>
        <dbReference type="Proteomes" id="UP000538666"/>
    </source>
</evidence>
<name>A0A841K4K3_9BACT</name>
<organism evidence="1 2">
    <name type="scientific">Silvibacterium bohemicum</name>
    <dbReference type="NCBI Taxonomy" id="1577686"/>
    <lineage>
        <taxon>Bacteria</taxon>
        <taxon>Pseudomonadati</taxon>
        <taxon>Acidobacteriota</taxon>
        <taxon>Terriglobia</taxon>
        <taxon>Terriglobales</taxon>
        <taxon>Acidobacteriaceae</taxon>
        <taxon>Silvibacterium</taxon>
    </lineage>
</organism>
<keyword evidence="2" id="KW-1185">Reference proteome</keyword>
<reference evidence="1 2" key="1">
    <citation type="submission" date="2020-08" db="EMBL/GenBank/DDBJ databases">
        <title>Genomic Encyclopedia of Type Strains, Phase IV (KMG-IV): sequencing the most valuable type-strain genomes for metagenomic binning, comparative biology and taxonomic classification.</title>
        <authorList>
            <person name="Goeker M."/>
        </authorList>
    </citation>
    <scope>NUCLEOTIDE SEQUENCE [LARGE SCALE GENOMIC DNA]</scope>
    <source>
        <strain evidence="1 2">DSM 103733</strain>
    </source>
</reference>
<dbReference type="AlphaFoldDB" id="A0A841K4K3"/>
<dbReference type="EMBL" id="JACHEK010000008">
    <property type="protein sequence ID" value="MBB6146081.1"/>
    <property type="molecule type" value="Genomic_DNA"/>
</dbReference>
<sequence>MSTDIITGVRQAVQDFVAPEIRQLRGDISALDTRIFAFEKVMEARFSEMNAKYDARFSELNGRFGEANARFNEMNTSSMKRIPSSTPS</sequence>
<comment type="caution">
    <text evidence="1">The sequence shown here is derived from an EMBL/GenBank/DDBJ whole genome shotgun (WGS) entry which is preliminary data.</text>
</comment>
<protein>
    <submittedName>
        <fullName evidence="1">Uncharacterized protein</fullName>
    </submittedName>
</protein>
<dbReference type="Proteomes" id="UP000538666">
    <property type="component" value="Unassembled WGS sequence"/>
</dbReference>
<evidence type="ECO:0000313" key="1">
    <source>
        <dbReference type="EMBL" id="MBB6146081.1"/>
    </source>
</evidence>
<proteinExistence type="predicted"/>
<dbReference type="RefSeq" id="WP_050061056.1">
    <property type="nucleotide sequence ID" value="NZ_JACHEK010000008.1"/>
</dbReference>